<organism evidence="2 3">
    <name type="scientific">Zooshikella harenae</name>
    <dbReference type="NCBI Taxonomy" id="2827238"/>
    <lineage>
        <taxon>Bacteria</taxon>
        <taxon>Pseudomonadati</taxon>
        <taxon>Pseudomonadota</taxon>
        <taxon>Gammaproteobacteria</taxon>
        <taxon>Oceanospirillales</taxon>
        <taxon>Zooshikellaceae</taxon>
        <taxon>Zooshikella</taxon>
    </lineage>
</organism>
<keyword evidence="3" id="KW-1185">Reference proteome</keyword>
<gene>
    <name evidence="2" type="ORF">KCG35_09225</name>
</gene>
<keyword evidence="1" id="KW-0812">Transmembrane</keyword>
<name>A0ABS5ZB05_9GAMM</name>
<proteinExistence type="predicted"/>
<sequence>MIIVSKWLSAERSSTSLVVLGLILLAVIVLPRWFLQDNTPFVSTSSQHCQLTTEPCLLTKSSPVFTHLQVTPISLPYDQPITFNIKLRQAAAQDFVTLQMIGKTMNMGLMPIKLKQVAPKQFEGNVTLSYCTIDPNMQWQADLRLHTAKGIHQILIDLIPNNDA</sequence>
<reference evidence="2 3" key="1">
    <citation type="submission" date="2021-04" db="EMBL/GenBank/DDBJ databases">
        <authorList>
            <person name="Pira H."/>
            <person name="Risdian C."/>
            <person name="Wink J."/>
        </authorList>
    </citation>
    <scope>NUCLEOTIDE SEQUENCE [LARGE SCALE GENOMIC DNA]</scope>
    <source>
        <strain evidence="2 3">WH53</strain>
    </source>
</reference>
<evidence type="ECO:0000313" key="3">
    <source>
        <dbReference type="Proteomes" id="UP000690515"/>
    </source>
</evidence>
<dbReference type="EMBL" id="JAGSOY010000017">
    <property type="protein sequence ID" value="MBU2711242.1"/>
    <property type="molecule type" value="Genomic_DNA"/>
</dbReference>
<dbReference type="RefSeq" id="WP_215819406.1">
    <property type="nucleotide sequence ID" value="NZ_JAGSOY010000017.1"/>
</dbReference>
<evidence type="ECO:0000256" key="1">
    <source>
        <dbReference type="SAM" id="Phobius"/>
    </source>
</evidence>
<keyword evidence="1" id="KW-0472">Membrane</keyword>
<evidence type="ECO:0000313" key="2">
    <source>
        <dbReference type="EMBL" id="MBU2711242.1"/>
    </source>
</evidence>
<feature type="transmembrane region" description="Helical" evidence="1">
    <location>
        <begin position="16"/>
        <end position="35"/>
    </location>
</feature>
<comment type="caution">
    <text evidence="2">The sequence shown here is derived from an EMBL/GenBank/DDBJ whole genome shotgun (WGS) entry which is preliminary data.</text>
</comment>
<keyword evidence="1" id="KW-1133">Transmembrane helix</keyword>
<evidence type="ECO:0008006" key="4">
    <source>
        <dbReference type="Google" id="ProtNLM"/>
    </source>
</evidence>
<dbReference type="Proteomes" id="UP000690515">
    <property type="component" value="Unassembled WGS sequence"/>
</dbReference>
<protein>
    <recommendedName>
        <fullName evidence="4">YtkA-like domain-containing protein</fullName>
    </recommendedName>
</protein>
<accession>A0ABS5ZB05</accession>